<evidence type="ECO:0000256" key="3">
    <source>
        <dbReference type="ARBA" id="ARBA00022679"/>
    </source>
</evidence>
<gene>
    <name evidence="9" type="ORF">DSM104329_00988</name>
</gene>
<reference evidence="9" key="1">
    <citation type="journal article" date="2022" name="Int. J. Syst. Evol. Microbiol.">
        <title>Pseudomonas aegrilactucae sp. nov. and Pseudomonas morbosilactucae sp. nov., pathogens causing bacterial rot of lettuce in Japan.</title>
        <authorList>
            <person name="Sawada H."/>
            <person name="Fujikawa T."/>
            <person name="Satou M."/>
        </authorList>
    </citation>
    <scope>NUCLEOTIDE SEQUENCE</scope>
    <source>
        <strain evidence="9">0166_1</strain>
    </source>
</reference>
<sequence length="510" mass="52122">MIGRVPSSRLAVAPFEIERALDHQPGVFAAYAARDPRRDDEVLLRVLVHLARRPAGLGAFSDAVALRRRLRHPGLAEVIDAGRSPHGPWIATRPAPGRTLDDLLAAERRLSAERTIAILAAIAAALDAAHAVDLVCDSLTAHAILVGGDAGREDAGVLADVGPRWPGSLRPGRLLGDVDGLAPEEIRGEAPSPRSNVYSLAALLVRCLTGDPPYTSGSRAGTLGAHLSASPPSVCERVAGSPPALDQLVASALAKDPAARPSTAGELVARAADALCVDAPLVPACGPVSDPPAASPIRGAAAGEVASRGENVPPPRRSRARGTVRALAVGIPAVLLIGLALVAALRSAGGAEQGTPATPGRTAQQLGPRVASATLLPPGGQAGATAPSGTTRVEALRGRRVITIAAEGLAPEPRTPVAAYAVWLVRSSSDALPLGFVVPPVGTSGRFVNHRDLPAGAERYREVVVTLEHAVHDTPEGPVVLRGPLRLPDLTATGPQGRGPRPAGRSGRGG</sequence>
<dbReference type="Proteomes" id="UP001162834">
    <property type="component" value="Chromosome"/>
</dbReference>
<feature type="region of interest" description="Disordered" evidence="7">
    <location>
        <begin position="475"/>
        <end position="510"/>
    </location>
</feature>
<dbReference type="GO" id="GO:0004674">
    <property type="term" value="F:protein serine/threonine kinase activity"/>
    <property type="evidence" value="ECO:0007669"/>
    <property type="project" value="UniProtKB-KW"/>
</dbReference>
<evidence type="ECO:0000256" key="6">
    <source>
        <dbReference type="ARBA" id="ARBA00022840"/>
    </source>
</evidence>
<dbReference type="SUPFAM" id="SSF56112">
    <property type="entry name" value="Protein kinase-like (PK-like)"/>
    <property type="match status" value="1"/>
</dbReference>
<evidence type="ECO:0000256" key="5">
    <source>
        <dbReference type="ARBA" id="ARBA00022777"/>
    </source>
</evidence>
<feature type="region of interest" description="Disordered" evidence="7">
    <location>
        <begin position="372"/>
        <end position="392"/>
    </location>
</feature>
<keyword evidence="5" id="KW-0418">Kinase</keyword>
<evidence type="ECO:0000256" key="2">
    <source>
        <dbReference type="ARBA" id="ARBA00022527"/>
    </source>
</evidence>
<feature type="domain" description="Protein kinase" evidence="8">
    <location>
        <begin position="1"/>
        <end position="282"/>
    </location>
</feature>
<keyword evidence="4" id="KW-0547">Nucleotide-binding</keyword>
<evidence type="ECO:0000259" key="8">
    <source>
        <dbReference type="PROSITE" id="PS50011"/>
    </source>
</evidence>
<name>A0A9E6XUH2_9ACTN</name>
<dbReference type="AlphaFoldDB" id="A0A9E6XUH2"/>
<dbReference type="PANTHER" id="PTHR43289:SF6">
    <property type="entry name" value="SERINE_THREONINE-PROTEIN KINASE NEKL-3"/>
    <property type="match status" value="1"/>
</dbReference>
<keyword evidence="10" id="KW-1185">Reference proteome</keyword>
<dbReference type="EMBL" id="CP087164">
    <property type="protein sequence ID" value="UGS34609.1"/>
    <property type="molecule type" value="Genomic_DNA"/>
</dbReference>
<organism evidence="9 10">
    <name type="scientific">Capillimicrobium parvum</name>
    <dbReference type="NCBI Taxonomy" id="2884022"/>
    <lineage>
        <taxon>Bacteria</taxon>
        <taxon>Bacillati</taxon>
        <taxon>Actinomycetota</taxon>
        <taxon>Thermoleophilia</taxon>
        <taxon>Solirubrobacterales</taxon>
        <taxon>Capillimicrobiaceae</taxon>
        <taxon>Capillimicrobium</taxon>
    </lineage>
</organism>
<proteinExistence type="predicted"/>
<dbReference type="InterPro" id="IPR011009">
    <property type="entry name" value="Kinase-like_dom_sf"/>
</dbReference>
<dbReference type="SMART" id="SM00220">
    <property type="entry name" value="S_TKc"/>
    <property type="match status" value="1"/>
</dbReference>
<protein>
    <recommendedName>
        <fullName evidence="1">non-specific serine/threonine protein kinase</fullName>
        <ecNumber evidence="1">2.7.11.1</ecNumber>
    </recommendedName>
</protein>
<accession>A0A9E6XUH2</accession>
<evidence type="ECO:0000313" key="9">
    <source>
        <dbReference type="EMBL" id="UGS34609.1"/>
    </source>
</evidence>
<dbReference type="Gene3D" id="1.10.510.10">
    <property type="entry name" value="Transferase(Phosphotransferase) domain 1"/>
    <property type="match status" value="1"/>
</dbReference>
<dbReference type="PROSITE" id="PS50011">
    <property type="entry name" value="PROTEIN_KINASE_DOM"/>
    <property type="match status" value="1"/>
</dbReference>
<evidence type="ECO:0000256" key="1">
    <source>
        <dbReference type="ARBA" id="ARBA00012513"/>
    </source>
</evidence>
<feature type="compositionally biased region" description="Low complexity" evidence="7">
    <location>
        <begin position="494"/>
        <end position="510"/>
    </location>
</feature>
<dbReference type="EC" id="2.7.11.1" evidence="1"/>
<evidence type="ECO:0000256" key="7">
    <source>
        <dbReference type="SAM" id="MobiDB-lite"/>
    </source>
</evidence>
<keyword evidence="6" id="KW-0067">ATP-binding</keyword>
<dbReference type="KEGG" id="sbae:DSM104329_00988"/>
<dbReference type="InterPro" id="IPR000719">
    <property type="entry name" value="Prot_kinase_dom"/>
</dbReference>
<evidence type="ECO:0000256" key="4">
    <source>
        <dbReference type="ARBA" id="ARBA00022741"/>
    </source>
</evidence>
<dbReference type="PANTHER" id="PTHR43289">
    <property type="entry name" value="MITOGEN-ACTIVATED PROTEIN KINASE KINASE KINASE 20-RELATED"/>
    <property type="match status" value="1"/>
</dbReference>
<keyword evidence="3" id="KW-0808">Transferase</keyword>
<dbReference type="GO" id="GO:0005524">
    <property type="term" value="F:ATP binding"/>
    <property type="evidence" value="ECO:0007669"/>
    <property type="project" value="UniProtKB-KW"/>
</dbReference>
<evidence type="ECO:0000313" key="10">
    <source>
        <dbReference type="Proteomes" id="UP001162834"/>
    </source>
</evidence>
<keyword evidence="2" id="KW-0723">Serine/threonine-protein kinase</keyword>